<evidence type="ECO:0000313" key="3">
    <source>
        <dbReference type="EMBL" id="BBE42850.1"/>
    </source>
</evidence>
<dbReference type="Pfam" id="PF07705">
    <property type="entry name" value="CARDB"/>
    <property type="match status" value="1"/>
</dbReference>
<evidence type="ECO:0000259" key="2">
    <source>
        <dbReference type="Pfam" id="PF07705"/>
    </source>
</evidence>
<name>A0A4V0P1T6_9ARCH</name>
<keyword evidence="1" id="KW-0812">Transmembrane</keyword>
<keyword evidence="4" id="KW-1185">Reference proteome</keyword>
<reference evidence="3 4" key="1">
    <citation type="journal article" date="2019" name="ISME J.">
        <title>Isolation and characterization of a thermophilic sulfur- and iron-reducing thaumarchaeote from a terrestrial acidic hot spring.</title>
        <authorList>
            <person name="Kato S."/>
            <person name="Itoh T."/>
            <person name="Yuki M."/>
            <person name="Nagamori M."/>
            <person name="Ohnishi M."/>
            <person name="Uematsu K."/>
            <person name="Suzuki K."/>
            <person name="Takashina T."/>
            <person name="Ohkuma M."/>
        </authorList>
    </citation>
    <scope>NUCLEOTIDE SEQUENCE [LARGE SCALE GENOMIC DNA]</scope>
    <source>
        <strain evidence="3 4">NAS-02</strain>
    </source>
</reference>
<feature type="transmembrane region" description="Helical" evidence="1">
    <location>
        <begin position="504"/>
        <end position="527"/>
    </location>
</feature>
<dbReference type="Proteomes" id="UP000509448">
    <property type="component" value="Chromosome"/>
</dbReference>
<organism evidence="3 4">
    <name type="scientific">Conexivisphaera calida</name>
    <dbReference type="NCBI Taxonomy" id="1874277"/>
    <lineage>
        <taxon>Archaea</taxon>
        <taxon>Nitrososphaerota</taxon>
        <taxon>Conexivisphaeria</taxon>
        <taxon>Conexivisphaerales</taxon>
        <taxon>Conexivisphaeraceae</taxon>
        <taxon>Conexivisphaera</taxon>
    </lineage>
</organism>
<dbReference type="GeneID" id="55585278"/>
<dbReference type="PANTHER" id="PTHR35902">
    <property type="entry name" value="S-LAYER DOMAIN-LIKE PROTEIN-RELATED"/>
    <property type="match status" value="1"/>
</dbReference>
<dbReference type="AlphaFoldDB" id="A0A4V0P1T6"/>
<accession>A0A4V0P1T6</accession>
<dbReference type="OrthoDB" id="34599at2157"/>
<dbReference type="EMBL" id="AP018732">
    <property type="protein sequence ID" value="BBE42850.1"/>
    <property type="molecule type" value="Genomic_DNA"/>
</dbReference>
<dbReference type="Gene3D" id="2.60.40.10">
    <property type="entry name" value="Immunoglobulins"/>
    <property type="match status" value="1"/>
</dbReference>
<dbReference type="InterPro" id="IPR013783">
    <property type="entry name" value="Ig-like_fold"/>
</dbReference>
<gene>
    <name evidence="3" type="ORF">NAS2_1467</name>
</gene>
<dbReference type="InterPro" id="IPR011635">
    <property type="entry name" value="CARDB"/>
</dbReference>
<dbReference type="PANTHER" id="PTHR35902:SF3">
    <property type="entry name" value="NPCBM-ASSOCIATED, NEW3 DOMAIN OF ALPHA-GALACTOSIDASE"/>
    <property type="match status" value="1"/>
</dbReference>
<dbReference type="KEGG" id="ccai:NAS2_1467"/>
<protein>
    <recommendedName>
        <fullName evidence="2">CARDB domain-containing protein</fullName>
    </recommendedName>
</protein>
<evidence type="ECO:0000256" key="1">
    <source>
        <dbReference type="SAM" id="Phobius"/>
    </source>
</evidence>
<feature type="domain" description="CARDB" evidence="2">
    <location>
        <begin position="172"/>
        <end position="251"/>
    </location>
</feature>
<keyword evidence="1" id="KW-0472">Membrane</keyword>
<dbReference type="RefSeq" id="WP_174449039.1">
    <property type="nucleotide sequence ID" value="NZ_AP018732.1"/>
</dbReference>
<proteinExistence type="predicted"/>
<sequence length="536" mass="56068">MTRTGYAIVAMAIAVALLISTVAPAAAQSVSPVAISYYGWGTPSSPLYPSPGAGQVPYTVEVVTTPATNGVPNVVDYATLNLTGTPITNSSGGYIATAAPAQVSSNAYYLTFYLQVPSSASPGTYNATLNLYYSQTVTTTSSSGTTTTVYYYVYTDNVTATIYQRPSVAVLVSAPAIYAGHTGPLVVTVENGGNLTLDDISVAAQSSLPLVGGNSSSLAELGPGSSANFSFSVLASQVPGYYPVQVVVDYQYRGLPYSSIYYANADVISQVGSLYAYAVPSAIPYQRNDTITVHIVNGLSGAVGDVVVSVEPSQYFFVAQGYRQFQLGSMAPGASSGITLNVIPLASSPGPSDIELQASYVDPEGVQQQTVLTVPIYLEGLADVTFSQVSTSGVLYPGASVTVSGMLLNTGTDEAYYGSLYVNGSIVQSAQPEYIGNLPTNSPTPFSASFVVPSDVVPGFYTVHVTFSYQDELGHTYTVSYPLTVQVLSAPPVQPTRYEHRYPAALYALITIAVIVVVIAAVVAVAVRRRRRAPSA</sequence>
<keyword evidence="1" id="KW-1133">Transmembrane helix</keyword>
<evidence type="ECO:0000313" key="4">
    <source>
        <dbReference type="Proteomes" id="UP000509448"/>
    </source>
</evidence>